<evidence type="ECO:0000313" key="1">
    <source>
        <dbReference type="EMBL" id="MRY13851.1"/>
    </source>
</evidence>
<dbReference type="Gene3D" id="2.60.40.3730">
    <property type="entry name" value="Fimbrillin-like"/>
    <property type="match status" value="1"/>
</dbReference>
<accession>A0A6G1ZJJ5</accession>
<comment type="caution">
    <text evidence="1">The sequence shown here is derived from an EMBL/GenBank/DDBJ whole genome shotgun (WGS) entry which is preliminary data.</text>
</comment>
<protein>
    <recommendedName>
        <fullName evidence="2">Fimbrillin family protein</fullName>
    </recommendedName>
</protein>
<dbReference type="Gene3D" id="2.60.40.2630">
    <property type="match status" value="1"/>
</dbReference>
<dbReference type="Pfam" id="PF13149">
    <property type="entry name" value="Mfa_like_1"/>
    <property type="match status" value="1"/>
</dbReference>
<dbReference type="AlphaFoldDB" id="A0A6G1ZJJ5"/>
<dbReference type="CDD" id="cd13121">
    <property type="entry name" value="BF2867_like_C"/>
    <property type="match status" value="1"/>
</dbReference>
<name>A0A6G1ZJJ5_9BACT</name>
<sequence length="395" mass="42085">MERNRVQLYLLYLLWLLAGILLVGCTAEPVEEIVPEESRPVALSFGKPNLGVPELLTRAGEVTTPPPTPLPAGATVRIGAYFTGNVGDVSAEASFSTVAPSFEATYVVGDDGSLSPCCVNGNGEQTVGTAKGLTVRNGMYDFYAVSPARPLLQGNDGFYRVTGIPHKEDVMTSFVRGVAVTKTARQVALRTFSRKCAMLVFNVVPSPDNALSFDRLYGTSLVIRNISSSGAVLLAGTDTGILPTGGGIGVDAEVTFATEEFEPVDPGSDPENCGLNKTKGVVLPKDNQPFEVEITVVRDNEAATLKATIDQNISFDEGKRYIFTLEVKNNESSLIMKVLDWNAIAFRDDNVGGPDTPYPDPDINEGIGTTVTVAQWAEIVWSGNGEIGGRGSMPI</sequence>
<evidence type="ECO:0008006" key="2">
    <source>
        <dbReference type="Google" id="ProtNLM"/>
    </source>
</evidence>
<dbReference type="EMBL" id="WKLP01000036">
    <property type="protein sequence ID" value="MRY13851.1"/>
    <property type="molecule type" value="Genomic_DNA"/>
</dbReference>
<proteinExistence type="predicted"/>
<reference evidence="1" key="1">
    <citation type="journal article" date="2019" name="Nat. Med.">
        <title>A library of human gut bacterial isolates paired with longitudinal multiomics data enables mechanistic microbiome research.</title>
        <authorList>
            <person name="Poyet M."/>
            <person name="Groussin M."/>
            <person name="Gibbons S.M."/>
            <person name="Avila-Pacheco J."/>
            <person name="Jiang X."/>
            <person name="Kearney S.M."/>
            <person name="Perrotta A.R."/>
            <person name="Berdy B."/>
            <person name="Zhao S."/>
            <person name="Lieberman T.D."/>
            <person name="Swanson P.K."/>
            <person name="Smith M."/>
            <person name="Roesemann S."/>
            <person name="Alexander J.E."/>
            <person name="Rich S.A."/>
            <person name="Livny J."/>
            <person name="Vlamakis H."/>
            <person name="Clish C."/>
            <person name="Bullock K."/>
            <person name="Deik A."/>
            <person name="Scott J."/>
            <person name="Pierce K.A."/>
            <person name="Xavier R.J."/>
            <person name="Alm E.J."/>
        </authorList>
    </citation>
    <scope>NUCLEOTIDE SEQUENCE</scope>
    <source>
        <strain evidence="1">BIOML-A4</strain>
    </source>
</reference>
<organism evidence="1">
    <name type="scientific">Parabacteroides goldsteinii</name>
    <dbReference type="NCBI Taxonomy" id="328812"/>
    <lineage>
        <taxon>Bacteria</taxon>
        <taxon>Pseudomonadati</taxon>
        <taxon>Bacteroidota</taxon>
        <taxon>Bacteroidia</taxon>
        <taxon>Bacteroidales</taxon>
        <taxon>Tannerellaceae</taxon>
        <taxon>Parabacteroides</taxon>
    </lineage>
</organism>
<dbReference type="PROSITE" id="PS51257">
    <property type="entry name" value="PROKAR_LIPOPROTEIN"/>
    <property type="match status" value="1"/>
</dbReference>
<gene>
    <name evidence="1" type="ORF">GKE01_20660</name>
</gene>
<dbReference type="RefSeq" id="WP_010803354.1">
    <property type="nucleotide sequence ID" value="NZ_CAJSYT010000026.1"/>
</dbReference>
<dbReference type="InterPro" id="IPR025049">
    <property type="entry name" value="Mfa-like_1"/>
</dbReference>